<keyword evidence="6 9" id="KW-1133">Transmembrane helix</keyword>
<evidence type="ECO:0000256" key="7">
    <source>
        <dbReference type="ARBA" id="ARBA00023136"/>
    </source>
</evidence>
<keyword evidence="5" id="KW-0256">Endoplasmic reticulum</keyword>
<dbReference type="EMBL" id="CAHIKZ030003431">
    <property type="protein sequence ID" value="CAE1300132.1"/>
    <property type="molecule type" value="Genomic_DNA"/>
</dbReference>
<evidence type="ECO:0000256" key="5">
    <source>
        <dbReference type="ARBA" id="ARBA00022824"/>
    </source>
</evidence>
<keyword evidence="4 9" id="KW-0812">Transmembrane</keyword>
<comment type="caution">
    <text evidence="10">The sequence shown here is derived from an EMBL/GenBank/DDBJ whole genome shotgun (WGS) entry which is preliminary data.</text>
</comment>
<gene>
    <name evidence="10" type="ORF">SPHA_53669</name>
</gene>
<feature type="transmembrane region" description="Helical" evidence="9">
    <location>
        <begin position="45"/>
        <end position="62"/>
    </location>
</feature>
<dbReference type="GO" id="GO:0006488">
    <property type="term" value="P:dolichol-linked oligosaccharide biosynthetic process"/>
    <property type="evidence" value="ECO:0007669"/>
    <property type="project" value="InterPro"/>
</dbReference>
<feature type="transmembrane region" description="Helical" evidence="9">
    <location>
        <begin position="431"/>
        <end position="453"/>
    </location>
</feature>
<evidence type="ECO:0000256" key="1">
    <source>
        <dbReference type="ARBA" id="ARBA00004477"/>
    </source>
</evidence>
<evidence type="ECO:0000256" key="8">
    <source>
        <dbReference type="ARBA" id="ARBA00045912"/>
    </source>
</evidence>
<dbReference type="GO" id="GO:0034203">
    <property type="term" value="P:glycolipid translocation"/>
    <property type="evidence" value="ECO:0007669"/>
    <property type="project" value="TreeGrafter"/>
</dbReference>
<evidence type="ECO:0000256" key="3">
    <source>
        <dbReference type="ARBA" id="ARBA00010288"/>
    </source>
</evidence>
<evidence type="ECO:0000256" key="4">
    <source>
        <dbReference type="ARBA" id="ARBA00022692"/>
    </source>
</evidence>
<dbReference type="Pfam" id="PF04506">
    <property type="entry name" value="Rft-1"/>
    <property type="match status" value="1"/>
</dbReference>
<dbReference type="AlphaFoldDB" id="A0A812DIH6"/>
<evidence type="ECO:0000256" key="9">
    <source>
        <dbReference type="RuleBase" id="RU365067"/>
    </source>
</evidence>
<dbReference type="Proteomes" id="UP000597762">
    <property type="component" value="Unassembled WGS sequence"/>
</dbReference>
<keyword evidence="11" id="KW-1185">Reference proteome</keyword>
<feature type="transmembrane region" description="Helical" evidence="9">
    <location>
        <begin position="153"/>
        <end position="173"/>
    </location>
</feature>
<comment type="similarity">
    <text evidence="3 9">Belongs to the RFT1 family.</text>
</comment>
<name>A0A812DIH6_ACAPH</name>
<evidence type="ECO:0000256" key="2">
    <source>
        <dbReference type="ARBA" id="ARBA00004922"/>
    </source>
</evidence>
<protein>
    <recommendedName>
        <fullName evidence="9">Protein RFT1 homolog</fullName>
    </recommendedName>
</protein>
<feature type="transmembrane region" description="Helical" evidence="9">
    <location>
        <begin position="116"/>
        <end position="141"/>
    </location>
</feature>
<feature type="transmembrane region" description="Helical" evidence="9">
    <location>
        <begin position="374"/>
        <end position="393"/>
    </location>
</feature>
<evidence type="ECO:0000313" key="10">
    <source>
        <dbReference type="EMBL" id="CAE1300132.1"/>
    </source>
</evidence>
<proteinExistence type="inferred from homology"/>
<evidence type="ECO:0000256" key="6">
    <source>
        <dbReference type="ARBA" id="ARBA00022989"/>
    </source>
</evidence>
<sequence>MKPSELLVGAARAASYNMMLQLTTRVLTFVLNAFILRYISHELLGVVNVRLTLLYSTSIFITREAFNRACLSHVGKASWTQIINLLWLTVPFSVVVCCILSFVWVSLLQRPDPSIIPYYDFGATCFALSTVIEVLAQPLWVIGQAFMFVKLRVLMDSFFLAVKSVITVFLILHKPQLGLVIFSLAQVISMCGYVTVYYVYFTLYMKSARKKNDDFPLKSIRDFFPKFIKNKSFINFDLALLTWTFMKQSLLKQFLTEGEKYVMTLFKVLSFADQGIYDIVHNLGSLAARFIFCPLEESGYLFFSQLLERGQPLKKQRKESSILAQKILSALLKTVTLIGLTILVYGYSYSFLALDIYGGSALSASSGPTLLRWYSLYVLVIAVNGVTECFVFATMSHEELDRCNVMMLLFSVIFLAASWILIQMFGSVGFILANCLNMLLRIANSVSFLWFYFSKISNHPMRALLLRPEIFASFAFTFTITCISESMFCCDQGLWRRAIHVGVGAVSNDRSLVQRQYLLLFHYSLPSTSPITVLSQFHS</sequence>
<feature type="transmembrane region" description="Helical" evidence="9">
    <location>
        <begin position="22"/>
        <end position="39"/>
    </location>
</feature>
<reference evidence="10" key="1">
    <citation type="submission" date="2021-01" db="EMBL/GenBank/DDBJ databases">
        <authorList>
            <person name="Li R."/>
            <person name="Bekaert M."/>
        </authorList>
    </citation>
    <scope>NUCLEOTIDE SEQUENCE</scope>
    <source>
        <strain evidence="10">Farmed</strain>
    </source>
</reference>
<dbReference type="InterPro" id="IPR007594">
    <property type="entry name" value="RFT1"/>
</dbReference>
<feature type="transmembrane region" description="Helical" evidence="9">
    <location>
        <begin position="327"/>
        <end position="354"/>
    </location>
</feature>
<evidence type="ECO:0000313" key="11">
    <source>
        <dbReference type="Proteomes" id="UP000597762"/>
    </source>
</evidence>
<comment type="pathway">
    <text evidence="2">Protein modification; protein glycosylation.</text>
</comment>
<feature type="transmembrane region" description="Helical" evidence="9">
    <location>
        <begin position="179"/>
        <end position="201"/>
    </location>
</feature>
<dbReference type="PANTHER" id="PTHR13117">
    <property type="entry name" value="ENDOPLASMIC RETICULUM MULTISPAN TRANSMEMBRANE PROTEIN-RELATED"/>
    <property type="match status" value="1"/>
</dbReference>
<dbReference type="PANTHER" id="PTHR13117:SF5">
    <property type="entry name" value="PROTEIN RFT1 HOMOLOG"/>
    <property type="match status" value="1"/>
</dbReference>
<dbReference type="GO" id="GO:0005789">
    <property type="term" value="C:endoplasmic reticulum membrane"/>
    <property type="evidence" value="ECO:0007669"/>
    <property type="project" value="UniProtKB-SubCell"/>
</dbReference>
<organism evidence="10 11">
    <name type="scientific">Acanthosepion pharaonis</name>
    <name type="common">Pharaoh cuttlefish</name>
    <name type="synonym">Sepia pharaonis</name>
    <dbReference type="NCBI Taxonomy" id="158019"/>
    <lineage>
        <taxon>Eukaryota</taxon>
        <taxon>Metazoa</taxon>
        <taxon>Spiralia</taxon>
        <taxon>Lophotrochozoa</taxon>
        <taxon>Mollusca</taxon>
        <taxon>Cephalopoda</taxon>
        <taxon>Coleoidea</taxon>
        <taxon>Decapodiformes</taxon>
        <taxon>Sepiida</taxon>
        <taxon>Sepiina</taxon>
        <taxon>Sepiidae</taxon>
        <taxon>Acanthosepion</taxon>
    </lineage>
</organism>
<comment type="subcellular location">
    <subcellularLocation>
        <location evidence="1 9">Endoplasmic reticulum membrane</location>
        <topology evidence="1 9">Multi-pass membrane protein</topology>
    </subcellularLocation>
</comment>
<accession>A0A812DIH6</accession>
<comment type="function">
    <text evidence="8 9">Intramembrane glycolipid transporter that operates in the biosynthetic pathway of dolichol-linked oligosaccharides, the glycan precursors employed in protein asparagine (N)-glycosylation. The sequential addition of sugars to dolichol pyrophosphate produces dolichol-linked oligosaccharides containing fourteen sugars, including two GlcNAcs, nine mannoses and three glucoses. Once assembled, the oligosaccharide is transferred from the lipid to nascent proteins by oligosaccharyltransferases. The assembly of dolichol-linked oligosaccharides begins on the cytosolic side of the endoplasmic reticulum membrane and finishes in its lumen. RFT1 could mediate the translocation of the cytosolically oriented intermediate DolPP-GlcNAc2Man5, produced by ALG11, into the ER lumen where dolichol-linked oligosaccharides assembly continues. However, the intramembrane lipid transporter activity could not be confirmed in vitro.</text>
</comment>
<feature type="transmembrane region" description="Helical" evidence="9">
    <location>
        <begin position="405"/>
        <end position="425"/>
    </location>
</feature>
<feature type="transmembrane region" description="Helical" evidence="9">
    <location>
        <begin position="82"/>
        <end position="104"/>
    </location>
</feature>
<keyword evidence="7 9" id="KW-0472">Membrane</keyword>
<dbReference type="OrthoDB" id="9979195at2759"/>